<dbReference type="InterPro" id="IPR029058">
    <property type="entry name" value="AB_hydrolase_fold"/>
</dbReference>
<gene>
    <name evidence="2" type="ORF">LY89DRAFT_701260</name>
</gene>
<reference evidence="2 3" key="1">
    <citation type="submission" date="2015-10" db="EMBL/GenBank/DDBJ databases">
        <title>Full genome of DAOMC 229536 Phialocephala scopiformis, a fungal endophyte of spruce producing the potent anti-insectan compound rugulosin.</title>
        <authorList>
            <consortium name="DOE Joint Genome Institute"/>
            <person name="Walker A.K."/>
            <person name="Frasz S.L."/>
            <person name="Seifert K.A."/>
            <person name="Miller J.D."/>
            <person name="Mondo S.J."/>
            <person name="Labutti K."/>
            <person name="Lipzen A."/>
            <person name="Dockter R."/>
            <person name="Kennedy M."/>
            <person name="Grigoriev I.V."/>
            <person name="Spatafora J.W."/>
        </authorList>
    </citation>
    <scope>NUCLEOTIDE SEQUENCE [LARGE SCALE GENOMIC DNA]</scope>
    <source>
        <strain evidence="2 3">CBS 120377</strain>
    </source>
</reference>
<dbReference type="KEGG" id="psco:LY89DRAFT_701260"/>
<keyword evidence="2" id="KW-0378">Hydrolase</keyword>
<dbReference type="Proteomes" id="UP000070700">
    <property type="component" value="Unassembled WGS sequence"/>
</dbReference>
<dbReference type="GeneID" id="28826910"/>
<proteinExistence type="predicted"/>
<evidence type="ECO:0000313" key="2">
    <source>
        <dbReference type="EMBL" id="KUJ09786.1"/>
    </source>
</evidence>
<feature type="domain" description="Carboxylesterase type B" evidence="1">
    <location>
        <begin position="20"/>
        <end position="501"/>
    </location>
</feature>
<dbReference type="InParanoid" id="A0A132BBL7"/>
<keyword evidence="3" id="KW-1185">Reference proteome</keyword>
<evidence type="ECO:0000259" key="1">
    <source>
        <dbReference type="Pfam" id="PF00135"/>
    </source>
</evidence>
<dbReference type="OrthoDB" id="6846267at2759"/>
<dbReference type="Gene3D" id="3.40.50.1820">
    <property type="entry name" value="alpha/beta hydrolase"/>
    <property type="match status" value="1"/>
</dbReference>
<dbReference type="PANTHER" id="PTHR43142:SF8">
    <property type="entry name" value="CARBOXYLIC ESTER HYDROLASE"/>
    <property type="match status" value="1"/>
</dbReference>
<dbReference type="EMBL" id="KQ947431">
    <property type="protein sequence ID" value="KUJ09786.1"/>
    <property type="molecule type" value="Genomic_DNA"/>
</dbReference>
<dbReference type="GO" id="GO:0016787">
    <property type="term" value="F:hydrolase activity"/>
    <property type="evidence" value="ECO:0007669"/>
    <property type="project" value="UniProtKB-KW"/>
</dbReference>
<sequence>MGNTISYGTTDCILDLGSKGSIKGVQYDNKARRYAGVPYALPPTGPHRWRKPRPLPPSFKYDDGQGKPFNATKFGPVCPQQAFHLNVESEGTEAFSEDCLFVNIWTPVEEKNSRDAEGKWPVYIWLHGGWFQIGDPSQEVGMDPTELISTGKLNAIVVAAGYRLNVFGFLAGKVFLEDSGGKAAGNFGLWDQRLAMEWVRDNIEAFNGDSTNITLAGRSAGAYSVHAQVLHEFRTPVTSSVQKQLFRRFFMCSNTIPAQPKTIAESESQFEEMCEYFKISSSLSGVEQVAELRKLSFKDLLHSISKLKNHTFRPITDNLFFHSGMVEYQNNGNFAADFKKRNMKLLIGEVLNEETLYATYNSPQEATLESLKRQISNYYAPATTERILKHYGWPESNDLLEWKAHFGKIIADGQVRAPSRALVNDLGKHGVSIEDIWRYRVAYRLSFITEQVAPASFGVSHAMDKPFWNFSIMHGPTSAERKLMEDWISMLVAFVNGDSTYQFGTSSVEEMKVATPDGTIEVQEDSRWTQLVELGEIFASG</sequence>
<protein>
    <submittedName>
        <fullName evidence="2">Alpha/beta-hydrolase</fullName>
    </submittedName>
</protein>
<name>A0A132BBL7_MOLSC</name>
<organism evidence="2 3">
    <name type="scientific">Mollisia scopiformis</name>
    <name type="common">Conifer needle endophyte fungus</name>
    <name type="synonym">Phialocephala scopiformis</name>
    <dbReference type="NCBI Taxonomy" id="149040"/>
    <lineage>
        <taxon>Eukaryota</taxon>
        <taxon>Fungi</taxon>
        <taxon>Dikarya</taxon>
        <taxon>Ascomycota</taxon>
        <taxon>Pezizomycotina</taxon>
        <taxon>Leotiomycetes</taxon>
        <taxon>Helotiales</taxon>
        <taxon>Mollisiaceae</taxon>
        <taxon>Mollisia</taxon>
    </lineage>
</organism>
<dbReference type="ESTHER" id="9helo-a0a132bbl7">
    <property type="family name" value="Fungal_carboxylesterase_lipase"/>
</dbReference>
<dbReference type="InterPro" id="IPR019819">
    <property type="entry name" value="Carboxylesterase_B_CS"/>
</dbReference>
<dbReference type="RefSeq" id="XP_018064141.1">
    <property type="nucleotide sequence ID" value="XM_018217184.1"/>
</dbReference>
<evidence type="ECO:0000313" key="3">
    <source>
        <dbReference type="Proteomes" id="UP000070700"/>
    </source>
</evidence>
<dbReference type="InterPro" id="IPR002018">
    <property type="entry name" value="CarbesteraseB"/>
</dbReference>
<accession>A0A132BBL7</accession>
<dbReference type="AlphaFoldDB" id="A0A132BBL7"/>
<dbReference type="Pfam" id="PF00135">
    <property type="entry name" value="COesterase"/>
    <property type="match status" value="1"/>
</dbReference>
<dbReference type="PROSITE" id="PS00941">
    <property type="entry name" value="CARBOXYLESTERASE_B_2"/>
    <property type="match status" value="1"/>
</dbReference>
<dbReference type="PANTHER" id="PTHR43142">
    <property type="entry name" value="CARBOXYLIC ESTER HYDROLASE"/>
    <property type="match status" value="1"/>
</dbReference>
<dbReference type="SUPFAM" id="SSF53474">
    <property type="entry name" value="alpha/beta-Hydrolases"/>
    <property type="match status" value="1"/>
</dbReference>